<name>A0A2G5ULM4_9PELO</name>
<evidence type="ECO:0000313" key="1">
    <source>
        <dbReference type="EMBL" id="PIC40428.1"/>
    </source>
</evidence>
<sequence>MVLTLKSLEFMNGVEAFRIEENEEISGGKVAEKESVSVETDAGMAMENASIRRLGHVHHLPVFRGFPGSFSDSGALSIAIPSDQCAEKGEKFADFRGGRF</sequence>
<gene>
    <name evidence="1" type="primary">Cnig_chr_III.g11774</name>
    <name evidence="1" type="ORF">B9Z55_011774</name>
</gene>
<reference evidence="2" key="1">
    <citation type="submission" date="2017-10" db="EMBL/GenBank/DDBJ databases">
        <title>Rapid genome shrinkage in a self-fertile nematode reveals novel sperm competition proteins.</title>
        <authorList>
            <person name="Yin D."/>
            <person name="Schwarz E.M."/>
            <person name="Thomas C.G."/>
            <person name="Felde R.L."/>
            <person name="Korf I.F."/>
            <person name="Cutter A.D."/>
            <person name="Schartner C.M."/>
            <person name="Ralston E.J."/>
            <person name="Meyer B.J."/>
            <person name="Haag E.S."/>
        </authorList>
    </citation>
    <scope>NUCLEOTIDE SEQUENCE [LARGE SCALE GENOMIC DNA]</scope>
    <source>
        <strain evidence="2">JU1422</strain>
    </source>
</reference>
<comment type="caution">
    <text evidence="1">The sequence shown here is derived from an EMBL/GenBank/DDBJ whole genome shotgun (WGS) entry which is preliminary data.</text>
</comment>
<evidence type="ECO:0000313" key="2">
    <source>
        <dbReference type="Proteomes" id="UP000230233"/>
    </source>
</evidence>
<organism evidence="1 2">
    <name type="scientific">Caenorhabditis nigoni</name>
    <dbReference type="NCBI Taxonomy" id="1611254"/>
    <lineage>
        <taxon>Eukaryota</taxon>
        <taxon>Metazoa</taxon>
        <taxon>Ecdysozoa</taxon>
        <taxon>Nematoda</taxon>
        <taxon>Chromadorea</taxon>
        <taxon>Rhabditida</taxon>
        <taxon>Rhabditina</taxon>
        <taxon>Rhabditomorpha</taxon>
        <taxon>Rhabditoidea</taxon>
        <taxon>Rhabditidae</taxon>
        <taxon>Peloderinae</taxon>
        <taxon>Caenorhabditis</taxon>
    </lineage>
</organism>
<dbReference type="OrthoDB" id="430364at2759"/>
<accession>A0A2G5ULM4</accession>
<dbReference type="EMBL" id="PDUG01000003">
    <property type="protein sequence ID" value="PIC40428.1"/>
    <property type="molecule type" value="Genomic_DNA"/>
</dbReference>
<protein>
    <submittedName>
        <fullName evidence="1">Uncharacterized protein</fullName>
    </submittedName>
</protein>
<dbReference type="Proteomes" id="UP000230233">
    <property type="component" value="Chromosome III"/>
</dbReference>
<proteinExistence type="predicted"/>
<keyword evidence="2" id="KW-1185">Reference proteome</keyword>
<dbReference type="AlphaFoldDB" id="A0A2G5ULM4"/>